<protein>
    <submittedName>
        <fullName evidence="1">Uncharacterized protein</fullName>
    </submittedName>
</protein>
<organism evidence="1 2">
    <name type="scientific">Trachymyrmex septentrionalis</name>
    <dbReference type="NCBI Taxonomy" id="34720"/>
    <lineage>
        <taxon>Eukaryota</taxon>
        <taxon>Metazoa</taxon>
        <taxon>Ecdysozoa</taxon>
        <taxon>Arthropoda</taxon>
        <taxon>Hexapoda</taxon>
        <taxon>Insecta</taxon>
        <taxon>Pterygota</taxon>
        <taxon>Neoptera</taxon>
        <taxon>Endopterygota</taxon>
        <taxon>Hymenoptera</taxon>
        <taxon>Apocrita</taxon>
        <taxon>Aculeata</taxon>
        <taxon>Formicoidea</taxon>
        <taxon>Formicidae</taxon>
        <taxon>Myrmicinae</taxon>
        <taxon>Trachymyrmex</taxon>
    </lineage>
</organism>
<keyword evidence="2" id="KW-1185">Reference proteome</keyword>
<evidence type="ECO:0000313" key="1">
    <source>
        <dbReference type="EMBL" id="KYN40432.1"/>
    </source>
</evidence>
<name>A0A195FJJ7_9HYME</name>
<accession>A0A195FJJ7</accession>
<dbReference type="EMBL" id="KQ981523">
    <property type="protein sequence ID" value="KYN40432.1"/>
    <property type="molecule type" value="Genomic_DNA"/>
</dbReference>
<proteinExistence type="predicted"/>
<reference evidence="1 2" key="1">
    <citation type="submission" date="2016-03" db="EMBL/GenBank/DDBJ databases">
        <title>Trachymyrmex septentrionalis WGS genome.</title>
        <authorList>
            <person name="Nygaard S."/>
            <person name="Hu H."/>
            <person name="Boomsma J."/>
            <person name="Zhang G."/>
        </authorList>
    </citation>
    <scope>NUCLEOTIDE SEQUENCE [LARGE SCALE GENOMIC DNA]</scope>
    <source>
        <strain evidence="1">Tsep2-gDNA-1</strain>
        <tissue evidence="1">Whole body</tissue>
    </source>
</reference>
<feature type="non-terminal residue" evidence="1">
    <location>
        <position position="1"/>
    </location>
</feature>
<dbReference type="Proteomes" id="UP000078541">
    <property type="component" value="Unassembled WGS sequence"/>
</dbReference>
<evidence type="ECO:0000313" key="2">
    <source>
        <dbReference type="Proteomes" id="UP000078541"/>
    </source>
</evidence>
<gene>
    <name evidence="1" type="ORF">ALC56_05377</name>
</gene>
<dbReference type="AlphaFoldDB" id="A0A195FJJ7"/>
<sequence length="100" mass="11601">VLEYSKYSWKYRKRLGDYLTPVPRPRSNVECARREIRGGYLIYVIERARGGYLNNVIRILSHRSINAFRSYRTVRFCPGKAGNAMASGSWTGKKLTRVDI</sequence>